<dbReference type="InterPro" id="IPR003599">
    <property type="entry name" value="Ig_sub"/>
</dbReference>
<keyword evidence="4" id="KW-0391">Immunity</keyword>
<dbReference type="InterPro" id="IPR007110">
    <property type="entry name" value="Ig-like_dom"/>
</dbReference>
<dbReference type="InterPro" id="IPR050671">
    <property type="entry name" value="CD300_family_receptors"/>
</dbReference>
<evidence type="ECO:0000256" key="9">
    <source>
        <dbReference type="ARBA" id="ARBA00023319"/>
    </source>
</evidence>
<keyword evidence="3" id="KW-0732">Signal</keyword>
<evidence type="ECO:0000256" key="2">
    <source>
        <dbReference type="ARBA" id="ARBA00022692"/>
    </source>
</evidence>
<evidence type="ECO:0000256" key="7">
    <source>
        <dbReference type="ARBA" id="ARBA00023157"/>
    </source>
</evidence>
<dbReference type="InterPro" id="IPR013106">
    <property type="entry name" value="Ig_V-set"/>
</dbReference>
<keyword evidence="8" id="KW-0675">Receptor</keyword>
<name>A0A8C2LRS1_CRIGR</name>
<evidence type="ECO:0000313" key="13">
    <source>
        <dbReference type="Proteomes" id="UP000694386"/>
    </source>
</evidence>
<keyword evidence="5 10" id="KW-1133">Transmembrane helix</keyword>
<dbReference type="PANTHER" id="PTHR11860">
    <property type="entry name" value="POLYMERIC-IMMUNOGLOBULIN RECEPTOR"/>
    <property type="match status" value="1"/>
</dbReference>
<dbReference type="Proteomes" id="UP000694386">
    <property type="component" value="Unplaced"/>
</dbReference>
<dbReference type="Gene3D" id="2.60.40.10">
    <property type="entry name" value="Immunoglobulins"/>
    <property type="match status" value="1"/>
</dbReference>
<feature type="domain" description="Ig-like" evidence="11">
    <location>
        <begin position="50"/>
        <end position="165"/>
    </location>
</feature>
<dbReference type="GO" id="GO:0005886">
    <property type="term" value="C:plasma membrane"/>
    <property type="evidence" value="ECO:0007669"/>
    <property type="project" value="UniProtKB-SubCell"/>
</dbReference>
<dbReference type="PANTHER" id="PTHR11860:SF103">
    <property type="entry name" value="CMRF35-LIKE MOLECULE 7"/>
    <property type="match status" value="1"/>
</dbReference>
<comment type="subcellular location">
    <subcellularLocation>
        <location evidence="1">Cell membrane</location>
        <topology evidence="1">Single-pass type I membrane protein</topology>
    </subcellularLocation>
</comment>
<feature type="transmembrane region" description="Helical" evidence="10">
    <location>
        <begin position="202"/>
        <end position="223"/>
    </location>
</feature>
<evidence type="ECO:0000256" key="10">
    <source>
        <dbReference type="SAM" id="Phobius"/>
    </source>
</evidence>
<dbReference type="Pfam" id="PF07686">
    <property type="entry name" value="V-set"/>
    <property type="match status" value="1"/>
</dbReference>
<dbReference type="GO" id="GO:0002376">
    <property type="term" value="P:immune system process"/>
    <property type="evidence" value="ECO:0007669"/>
    <property type="project" value="UniProtKB-KW"/>
</dbReference>
<organism evidence="12 13">
    <name type="scientific">Cricetulus griseus</name>
    <name type="common">Chinese hamster</name>
    <name type="synonym">Cricetulus barabensis griseus</name>
    <dbReference type="NCBI Taxonomy" id="10029"/>
    <lineage>
        <taxon>Eukaryota</taxon>
        <taxon>Metazoa</taxon>
        <taxon>Chordata</taxon>
        <taxon>Craniata</taxon>
        <taxon>Vertebrata</taxon>
        <taxon>Euteleostomi</taxon>
        <taxon>Mammalia</taxon>
        <taxon>Eutheria</taxon>
        <taxon>Euarchontoglires</taxon>
        <taxon>Glires</taxon>
        <taxon>Rodentia</taxon>
        <taxon>Myomorpha</taxon>
        <taxon>Muroidea</taxon>
        <taxon>Cricetidae</taxon>
        <taxon>Cricetinae</taxon>
        <taxon>Cricetulus</taxon>
    </lineage>
</organism>
<dbReference type="AlphaFoldDB" id="A0A8C2LRS1"/>
<dbReference type="SMART" id="SM00409">
    <property type="entry name" value="IG"/>
    <property type="match status" value="1"/>
</dbReference>
<evidence type="ECO:0000256" key="6">
    <source>
        <dbReference type="ARBA" id="ARBA00023136"/>
    </source>
</evidence>
<protein>
    <submittedName>
        <fullName evidence="12">CD300 molecule like family member B</fullName>
    </submittedName>
</protein>
<evidence type="ECO:0000256" key="8">
    <source>
        <dbReference type="ARBA" id="ARBA00023170"/>
    </source>
</evidence>
<dbReference type="InterPro" id="IPR036179">
    <property type="entry name" value="Ig-like_dom_sf"/>
</dbReference>
<evidence type="ECO:0000256" key="5">
    <source>
        <dbReference type="ARBA" id="ARBA00022989"/>
    </source>
</evidence>
<dbReference type="Ensembl" id="ENSCGRT00001010257.1">
    <property type="protein sequence ID" value="ENSCGRP00001006517.1"/>
    <property type="gene ID" value="ENSCGRG00001008822.1"/>
</dbReference>
<keyword evidence="7" id="KW-1015">Disulfide bond</keyword>
<evidence type="ECO:0000256" key="3">
    <source>
        <dbReference type="ARBA" id="ARBA00022729"/>
    </source>
</evidence>
<keyword evidence="6 10" id="KW-0472">Membrane</keyword>
<evidence type="ECO:0000259" key="11">
    <source>
        <dbReference type="PROSITE" id="PS50835"/>
    </source>
</evidence>
<evidence type="ECO:0000313" key="12">
    <source>
        <dbReference type="Ensembl" id="ENSCGRP00001006517.1"/>
    </source>
</evidence>
<keyword evidence="2 10" id="KW-0812">Transmembrane</keyword>
<keyword evidence="9" id="KW-0393">Immunoglobulin domain</keyword>
<sequence>MSKTLTGNLDNRRGQLGSPGLWNPAGIWICCWLRVKGVEREGETMWWLSPALLLLGFPGCFSIQGPALVRGPDNGSVTIRCRYSSRWRTYNKWWCRGADWITCRVLIRTKGSEEEKKSGRLSIRDNWRDNSLLVTMEMLTQNDTDTYWCGIEKFGTDRGTRVKVTVYSVGKDSMSSNGLSTMSTMDSSAYMMSSDLHNRTHYILLMFVKVPVLLILAGVVLWLKGSTQKVSEEQWKHTLCSNLDSELLIKDIAP</sequence>
<dbReference type="CDD" id="cd05716">
    <property type="entry name" value="IgV_pIgR_like"/>
    <property type="match status" value="1"/>
</dbReference>
<dbReference type="GO" id="GO:0004888">
    <property type="term" value="F:transmembrane signaling receptor activity"/>
    <property type="evidence" value="ECO:0007669"/>
    <property type="project" value="TreeGrafter"/>
</dbReference>
<dbReference type="PROSITE" id="PS50835">
    <property type="entry name" value="IG_LIKE"/>
    <property type="match status" value="1"/>
</dbReference>
<proteinExistence type="predicted"/>
<accession>A0A8C2LRS1</accession>
<dbReference type="InterPro" id="IPR013783">
    <property type="entry name" value="Ig-like_fold"/>
</dbReference>
<evidence type="ECO:0000256" key="4">
    <source>
        <dbReference type="ARBA" id="ARBA00022859"/>
    </source>
</evidence>
<dbReference type="SUPFAM" id="SSF48726">
    <property type="entry name" value="Immunoglobulin"/>
    <property type="match status" value="1"/>
</dbReference>
<evidence type="ECO:0000256" key="1">
    <source>
        <dbReference type="ARBA" id="ARBA00004251"/>
    </source>
</evidence>
<dbReference type="FunFam" id="2.60.40.10:FF:000370">
    <property type="entry name" value="CMRF35-like molecule 1"/>
    <property type="match status" value="1"/>
</dbReference>
<reference evidence="12" key="2">
    <citation type="submission" date="2025-09" db="UniProtKB">
        <authorList>
            <consortium name="Ensembl"/>
        </authorList>
    </citation>
    <scope>IDENTIFICATION</scope>
</reference>
<reference evidence="12" key="1">
    <citation type="submission" date="2025-08" db="UniProtKB">
        <authorList>
            <consortium name="Ensembl"/>
        </authorList>
    </citation>
    <scope>IDENTIFICATION</scope>
</reference>